<protein>
    <submittedName>
        <fullName evidence="6">RING-H2 finger protein ATL2B</fullName>
    </submittedName>
</protein>
<feature type="domain" description="RING-type" evidence="5">
    <location>
        <begin position="6"/>
        <end position="49"/>
    </location>
</feature>
<dbReference type="SMART" id="SM00744">
    <property type="entry name" value="RINGv"/>
    <property type="match status" value="1"/>
</dbReference>
<dbReference type="GO" id="GO:0008270">
    <property type="term" value="F:zinc ion binding"/>
    <property type="evidence" value="ECO:0007669"/>
    <property type="project" value="UniProtKB-KW"/>
</dbReference>
<dbReference type="SUPFAM" id="SSF57850">
    <property type="entry name" value="RING/U-box"/>
    <property type="match status" value="1"/>
</dbReference>
<dbReference type="EMBL" id="KQ483663">
    <property type="protein sequence ID" value="KYP43539.1"/>
    <property type="molecule type" value="Genomic_DNA"/>
</dbReference>
<dbReference type="InterPro" id="IPR001841">
    <property type="entry name" value="Znf_RING"/>
</dbReference>
<keyword evidence="7" id="KW-1185">Reference proteome</keyword>
<dbReference type="GO" id="GO:0005634">
    <property type="term" value="C:nucleus"/>
    <property type="evidence" value="ECO:0007669"/>
    <property type="project" value="TreeGrafter"/>
</dbReference>
<dbReference type="InterPro" id="IPR013083">
    <property type="entry name" value="Znf_RING/FYVE/PHD"/>
</dbReference>
<dbReference type="InterPro" id="IPR011016">
    <property type="entry name" value="Znf_RING-CH"/>
</dbReference>
<evidence type="ECO:0000313" key="7">
    <source>
        <dbReference type="Proteomes" id="UP000075243"/>
    </source>
</evidence>
<evidence type="ECO:0000256" key="3">
    <source>
        <dbReference type="ARBA" id="ARBA00022833"/>
    </source>
</evidence>
<keyword evidence="3" id="KW-0862">Zinc</keyword>
<reference evidence="6" key="1">
    <citation type="journal article" date="2012" name="Nat. Biotechnol.">
        <title>Draft genome sequence of pigeonpea (Cajanus cajan), an orphan legume crop of resource-poor farmers.</title>
        <authorList>
            <person name="Varshney R.K."/>
            <person name="Chen W."/>
            <person name="Li Y."/>
            <person name="Bharti A.K."/>
            <person name="Saxena R.K."/>
            <person name="Schlueter J.A."/>
            <person name="Donoghue M.T."/>
            <person name="Azam S."/>
            <person name="Fan G."/>
            <person name="Whaley A.M."/>
            <person name="Farmer A.D."/>
            <person name="Sheridan J."/>
            <person name="Iwata A."/>
            <person name="Tuteja R."/>
            <person name="Penmetsa R.V."/>
            <person name="Wu W."/>
            <person name="Upadhyaya H.D."/>
            <person name="Yang S.P."/>
            <person name="Shah T."/>
            <person name="Saxena K.B."/>
            <person name="Michael T."/>
            <person name="McCombie W.R."/>
            <person name="Yang B."/>
            <person name="Zhang G."/>
            <person name="Yang H."/>
            <person name="Wang J."/>
            <person name="Spillane C."/>
            <person name="Cook D.R."/>
            <person name="May G.D."/>
            <person name="Xu X."/>
            <person name="Jackson S.A."/>
        </authorList>
    </citation>
    <scope>NUCLEOTIDE SEQUENCE [LARGE SCALE GENOMIC DNA]</scope>
</reference>
<dbReference type="Proteomes" id="UP000075243">
    <property type="component" value="Unassembled WGS sequence"/>
</dbReference>
<proteinExistence type="predicted"/>
<accession>A0A151RLV7</accession>
<dbReference type="PANTHER" id="PTHR45931">
    <property type="entry name" value="SI:CH211-59O9.10"/>
    <property type="match status" value="1"/>
</dbReference>
<dbReference type="InterPro" id="IPR051834">
    <property type="entry name" value="RING_finger_E3_ligase"/>
</dbReference>
<evidence type="ECO:0000256" key="4">
    <source>
        <dbReference type="PROSITE-ProRule" id="PRU00175"/>
    </source>
</evidence>
<dbReference type="Pfam" id="PF13639">
    <property type="entry name" value="zf-RING_2"/>
    <property type="match status" value="1"/>
</dbReference>
<gene>
    <name evidence="6" type="ORF">KK1_035013</name>
</gene>
<sequence>MDSPSCSICLEVLSNGSKAICMPQPCFHIFHQNCIVKWLNISGTCPLCRRTI</sequence>
<dbReference type="Gramene" id="C.cajan_36327.t">
    <property type="protein sequence ID" value="C.cajan_36327.t.cds1"/>
    <property type="gene ID" value="C.cajan_36327"/>
</dbReference>
<dbReference type="GO" id="GO:0061630">
    <property type="term" value="F:ubiquitin protein ligase activity"/>
    <property type="evidence" value="ECO:0007669"/>
    <property type="project" value="TreeGrafter"/>
</dbReference>
<dbReference type="GO" id="GO:0006511">
    <property type="term" value="P:ubiquitin-dependent protein catabolic process"/>
    <property type="evidence" value="ECO:0007669"/>
    <property type="project" value="TreeGrafter"/>
</dbReference>
<dbReference type="PROSITE" id="PS50089">
    <property type="entry name" value="ZF_RING_2"/>
    <property type="match status" value="1"/>
</dbReference>
<keyword evidence="2 4" id="KW-0863">Zinc-finger</keyword>
<organism evidence="6 7">
    <name type="scientific">Cajanus cajan</name>
    <name type="common">Pigeon pea</name>
    <name type="synonym">Cajanus indicus</name>
    <dbReference type="NCBI Taxonomy" id="3821"/>
    <lineage>
        <taxon>Eukaryota</taxon>
        <taxon>Viridiplantae</taxon>
        <taxon>Streptophyta</taxon>
        <taxon>Embryophyta</taxon>
        <taxon>Tracheophyta</taxon>
        <taxon>Spermatophyta</taxon>
        <taxon>Magnoliopsida</taxon>
        <taxon>eudicotyledons</taxon>
        <taxon>Gunneridae</taxon>
        <taxon>Pentapetalae</taxon>
        <taxon>rosids</taxon>
        <taxon>fabids</taxon>
        <taxon>Fabales</taxon>
        <taxon>Fabaceae</taxon>
        <taxon>Papilionoideae</taxon>
        <taxon>50 kb inversion clade</taxon>
        <taxon>NPAAA clade</taxon>
        <taxon>indigoferoid/millettioid clade</taxon>
        <taxon>Phaseoleae</taxon>
        <taxon>Cajanus</taxon>
    </lineage>
</organism>
<dbReference type="PANTHER" id="PTHR45931:SF16">
    <property type="entry name" value="RING_U-BOX SUPERFAMILY PROTEIN"/>
    <property type="match status" value="1"/>
</dbReference>
<evidence type="ECO:0000256" key="1">
    <source>
        <dbReference type="ARBA" id="ARBA00022723"/>
    </source>
</evidence>
<name>A0A151RLV7_CAJCA</name>
<evidence type="ECO:0000313" key="6">
    <source>
        <dbReference type="EMBL" id="KYP43539.1"/>
    </source>
</evidence>
<dbReference type="SMART" id="SM00184">
    <property type="entry name" value="RING"/>
    <property type="match status" value="1"/>
</dbReference>
<dbReference type="OMA" id="AGEEDCM"/>
<evidence type="ECO:0000256" key="2">
    <source>
        <dbReference type="ARBA" id="ARBA00022771"/>
    </source>
</evidence>
<evidence type="ECO:0000259" key="5">
    <source>
        <dbReference type="PROSITE" id="PS50089"/>
    </source>
</evidence>
<keyword evidence="1" id="KW-0479">Metal-binding</keyword>
<dbReference type="AlphaFoldDB" id="A0A151RLV7"/>
<dbReference type="Gene3D" id="3.30.40.10">
    <property type="entry name" value="Zinc/RING finger domain, C3HC4 (zinc finger)"/>
    <property type="match status" value="1"/>
</dbReference>